<sequence>MSTPPTSQRRAWKTPFTEALRCRLPLLSAPMAGVAGGLLAAEVTRAGGLGMIAAGHLRDVVGLEGQIEIFEENTKSTRGGREGDRSSSDLAIGFIGFSSLASPSGWEDYEYILRRYRPKAVQFFAPFLACRPSGGGGDNVGLAHEYGAKFIAQVGSVADARLAIRHGVDVIVCQGREAGGHGLRRELGNSAMSLASQTKRMTDLPVLASGGIANGRHLASALCYCDGASIGTRYWACRESIGDRLLQRRLTEANACDDVLRTTVFDQIQNELTTVRWPHPYDSVGALRNRTTEEWDGRSSDELRRAMDETDLLERYGGFRDISDADVVPVLAGEGVGEIYDIEGAYEVTLRIEEEAMDAINRLRSMHFNL</sequence>
<organism evidence="4 5">
    <name type="scientific">Stephanodiscus triporus</name>
    <dbReference type="NCBI Taxonomy" id="2934178"/>
    <lineage>
        <taxon>Eukaryota</taxon>
        <taxon>Sar</taxon>
        <taxon>Stramenopiles</taxon>
        <taxon>Ochrophyta</taxon>
        <taxon>Bacillariophyta</taxon>
        <taxon>Coscinodiscophyceae</taxon>
        <taxon>Thalassiosirophycidae</taxon>
        <taxon>Stephanodiscales</taxon>
        <taxon>Stephanodiscaceae</taxon>
        <taxon>Stephanodiscus</taxon>
    </lineage>
</organism>
<dbReference type="PANTHER" id="PTHR32332">
    <property type="entry name" value="2-NITROPROPANE DIOXYGENASE"/>
    <property type="match status" value="1"/>
</dbReference>
<evidence type="ECO:0000256" key="2">
    <source>
        <dbReference type="ARBA" id="ARBA00022643"/>
    </source>
</evidence>
<keyword evidence="3" id="KW-0560">Oxidoreductase</keyword>
<dbReference type="InterPro" id="IPR013785">
    <property type="entry name" value="Aldolase_TIM"/>
</dbReference>
<dbReference type="CDD" id="cd04730">
    <property type="entry name" value="NPD_like"/>
    <property type="match status" value="1"/>
</dbReference>
<dbReference type="GO" id="GO:0016491">
    <property type="term" value="F:oxidoreductase activity"/>
    <property type="evidence" value="ECO:0007669"/>
    <property type="project" value="UniProtKB-KW"/>
</dbReference>
<evidence type="ECO:0000313" key="4">
    <source>
        <dbReference type="EMBL" id="KAL3793574.1"/>
    </source>
</evidence>
<keyword evidence="2" id="KW-0288">FMN</keyword>
<comment type="caution">
    <text evidence="4">The sequence shown here is derived from an EMBL/GenBank/DDBJ whole genome shotgun (WGS) entry which is preliminary data.</text>
</comment>
<dbReference type="SUPFAM" id="SSF51412">
    <property type="entry name" value="Inosine monophosphate dehydrogenase (IMPDH)"/>
    <property type="match status" value="1"/>
</dbReference>
<gene>
    <name evidence="4" type="ORF">ACHAW5_002854</name>
</gene>
<keyword evidence="5" id="KW-1185">Reference proteome</keyword>
<name>A0ABD3Q144_9STRA</name>
<accession>A0ABD3Q144</accession>
<reference evidence="4 5" key="1">
    <citation type="submission" date="2024-10" db="EMBL/GenBank/DDBJ databases">
        <title>Updated reference genomes for cyclostephanoid diatoms.</title>
        <authorList>
            <person name="Roberts W.R."/>
            <person name="Alverson A.J."/>
        </authorList>
    </citation>
    <scope>NUCLEOTIDE SEQUENCE [LARGE SCALE GENOMIC DNA]</scope>
    <source>
        <strain evidence="4 5">AJA276-08</strain>
    </source>
</reference>
<dbReference type="Pfam" id="PF03060">
    <property type="entry name" value="NMO"/>
    <property type="match status" value="1"/>
</dbReference>
<keyword evidence="1" id="KW-0285">Flavoprotein</keyword>
<proteinExistence type="predicted"/>
<evidence type="ECO:0008006" key="6">
    <source>
        <dbReference type="Google" id="ProtNLM"/>
    </source>
</evidence>
<protein>
    <recommendedName>
        <fullName evidence="6">Nitronate monooxygenase domain-containing protein</fullName>
    </recommendedName>
</protein>
<evidence type="ECO:0000256" key="3">
    <source>
        <dbReference type="ARBA" id="ARBA00023002"/>
    </source>
</evidence>
<dbReference type="EMBL" id="JALLAZ020000508">
    <property type="protein sequence ID" value="KAL3793574.1"/>
    <property type="molecule type" value="Genomic_DNA"/>
</dbReference>
<dbReference type="Gene3D" id="3.20.20.70">
    <property type="entry name" value="Aldolase class I"/>
    <property type="match status" value="1"/>
</dbReference>
<dbReference type="InterPro" id="IPR004136">
    <property type="entry name" value="NMO"/>
</dbReference>
<evidence type="ECO:0000313" key="5">
    <source>
        <dbReference type="Proteomes" id="UP001530315"/>
    </source>
</evidence>
<dbReference type="AlphaFoldDB" id="A0ABD3Q144"/>
<evidence type="ECO:0000256" key="1">
    <source>
        <dbReference type="ARBA" id="ARBA00022630"/>
    </source>
</evidence>
<dbReference type="Proteomes" id="UP001530315">
    <property type="component" value="Unassembled WGS sequence"/>
</dbReference>
<dbReference type="PANTHER" id="PTHR32332:SF20">
    <property type="entry name" value="2-NITROPROPANE DIOXYGENASE-LIKE PROTEIN"/>
    <property type="match status" value="1"/>
</dbReference>